<keyword evidence="1" id="KW-1133">Transmembrane helix</keyword>
<evidence type="ECO:0000256" key="1">
    <source>
        <dbReference type="SAM" id="Phobius"/>
    </source>
</evidence>
<dbReference type="InterPro" id="IPR044783">
    <property type="entry name" value="PHYL"/>
</dbReference>
<keyword evidence="1" id="KW-0472">Membrane</keyword>
<evidence type="ECO:0008006" key="4">
    <source>
        <dbReference type="Google" id="ProtNLM"/>
    </source>
</evidence>
<dbReference type="InterPro" id="IPR011012">
    <property type="entry name" value="Longin-like_dom_sf"/>
</dbReference>
<dbReference type="AlphaFoldDB" id="A0AAN8THS6"/>
<gene>
    <name evidence="2" type="ORF">RDI58_015860</name>
</gene>
<dbReference type="Gene3D" id="3.30.450.50">
    <property type="entry name" value="Longin domain"/>
    <property type="match status" value="1"/>
</dbReference>
<keyword evidence="3" id="KW-1185">Reference proteome</keyword>
<dbReference type="PANTHER" id="PTHR47461">
    <property type="entry name" value="PHYTOLONGIN PHYL1.2"/>
    <property type="match status" value="1"/>
</dbReference>
<protein>
    <recommendedName>
        <fullName evidence="4">Longin domain-containing protein</fullName>
    </recommendedName>
</protein>
<dbReference type="PANTHER" id="PTHR47461:SF1">
    <property type="entry name" value="PHYTOLONGIN PHYL1.2"/>
    <property type="match status" value="1"/>
</dbReference>
<feature type="transmembrane region" description="Helical" evidence="1">
    <location>
        <begin position="250"/>
        <end position="275"/>
    </location>
</feature>
<sequence>MGSVQNSVYYCSVSKGGQLIYAYNGGDQETENLAALCLERVPPFHKWYFQTMVKKTFGFLMEDEGYVYFAIVDEGLGNDKVLRFLEQLKDEFRKVGKKGSCWTMSNLNSICLQGELVPVISLCSNATGKIEGGDSTNSLLLGKPSRQEKKKKNDHVIAIRDAELEEDRKSTELQRVDMNDQDAVVIPIMSQKELCLVRNIRSSQNFQKKWCRHVRIILAIDVVVCLVLLVIWLVICEVLVKHYPSTPSVFLYIILLMGNSQISVGVMGCSPLFFWRSAARNILRIE</sequence>
<dbReference type="EMBL" id="JBANQN010000006">
    <property type="protein sequence ID" value="KAK6787335.1"/>
    <property type="molecule type" value="Genomic_DNA"/>
</dbReference>
<dbReference type="GO" id="GO:0016020">
    <property type="term" value="C:membrane"/>
    <property type="evidence" value="ECO:0007669"/>
    <property type="project" value="InterPro"/>
</dbReference>
<dbReference type="SUPFAM" id="SSF64356">
    <property type="entry name" value="SNARE-like"/>
    <property type="match status" value="1"/>
</dbReference>
<dbReference type="Proteomes" id="UP001371456">
    <property type="component" value="Unassembled WGS sequence"/>
</dbReference>
<comment type="caution">
    <text evidence="2">The sequence shown here is derived from an EMBL/GenBank/DDBJ whole genome shotgun (WGS) entry which is preliminary data.</text>
</comment>
<evidence type="ECO:0000313" key="2">
    <source>
        <dbReference type="EMBL" id="KAK6787335.1"/>
    </source>
</evidence>
<keyword evidence="1" id="KW-0812">Transmembrane</keyword>
<reference evidence="2 3" key="1">
    <citation type="submission" date="2024-02" db="EMBL/GenBank/DDBJ databases">
        <title>de novo genome assembly of Solanum bulbocastanum strain 11H21.</title>
        <authorList>
            <person name="Hosaka A.J."/>
        </authorList>
    </citation>
    <scope>NUCLEOTIDE SEQUENCE [LARGE SCALE GENOMIC DNA]</scope>
    <source>
        <tissue evidence="2">Young leaves</tissue>
    </source>
</reference>
<accession>A0AAN8THS6</accession>
<name>A0AAN8THS6_SOLBU</name>
<proteinExistence type="predicted"/>
<feature type="transmembrane region" description="Helical" evidence="1">
    <location>
        <begin position="216"/>
        <end position="235"/>
    </location>
</feature>
<evidence type="ECO:0000313" key="3">
    <source>
        <dbReference type="Proteomes" id="UP001371456"/>
    </source>
</evidence>
<organism evidence="2 3">
    <name type="scientific">Solanum bulbocastanum</name>
    <name type="common">Wild potato</name>
    <dbReference type="NCBI Taxonomy" id="147425"/>
    <lineage>
        <taxon>Eukaryota</taxon>
        <taxon>Viridiplantae</taxon>
        <taxon>Streptophyta</taxon>
        <taxon>Embryophyta</taxon>
        <taxon>Tracheophyta</taxon>
        <taxon>Spermatophyta</taxon>
        <taxon>Magnoliopsida</taxon>
        <taxon>eudicotyledons</taxon>
        <taxon>Gunneridae</taxon>
        <taxon>Pentapetalae</taxon>
        <taxon>asterids</taxon>
        <taxon>lamiids</taxon>
        <taxon>Solanales</taxon>
        <taxon>Solanaceae</taxon>
        <taxon>Solanoideae</taxon>
        <taxon>Solaneae</taxon>
        <taxon>Solanum</taxon>
    </lineage>
</organism>